<evidence type="ECO:0000313" key="6">
    <source>
        <dbReference type="Proteomes" id="UP000663855"/>
    </source>
</evidence>
<evidence type="ECO:0000259" key="2">
    <source>
        <dbReference type="Pfam" id="PF13649"/>
    </source>
</evidence>
<feature type="domain" description="Methyltransferase" evidence="2">
    <location>
        <begin position="52"/>
        <end position="149"/>
    </location>
</feature>
<dbReference type="CDD" id="cd02440">
    <property type="entry name" value="AdoMet_MTases"/>
    <property type="match status" value="1"/>
</dbReference>
<dbReference type="Pfam" id="PF13649">
    <property type="entry name" value="Methyltransf_25"/>
    <property type="match status" value="1"/>
</dbReference>
<keyword evidence="1" id="KW-0808">Transferase</keyword>
<dbReference type="PANTHER" id="PTHR43861">
    <property type="entry name" value="TRANS-ACONITATE 2-METHYLTRANSFERASE-RELATED"/>
    <property type="match status" value="1"/>
</dbReference>
<proteinExistence type="predicted"/>
<comment type="caution">
    <text evidence="4">The sequence shown here is derived from an EMBL/GenBank/DDBJ whole genome shotgun (WGS) entry which is preliminary data.</text>
</comment>
<dbReference type="InterPro" id="IPR029063">
    <property type="entry name" value="SAM-dependent_MTases_sf"/>
</dbReference>
<sequence length="272" mass="31465">MSYAFDNDEFSHYYDRFVVEHVPRDIFWTDTVKDVYAEIIRQTFIDNQQTTVVELGCGTGENLLALQNYFPNKNLKFIGIDHSQAMLNRAREKLNNKIELLHGSLTDFAQCLQTKPVDCILLPAGTFHHLITDQERQDLVNNIQQTLRNETGLFAIYLFADSLIHTEATESAANTEDKFKLISVENTQENDNEWICKQIFEFNVPPKIQLSWQLRTCSIVKLIRLFISNNFEILFCCVNGKKLLPYNENISSSLTNNSTPIIIVFRTRKNTN</sequence>
<dbReference type="EMBL" id="CAJNOW010000819">
    <property type="protein sequence ID" value="CAF1294002.1"/>
    <property type="molecule type" value="Genomic_DNA"/>
</dbReference>
<organism evidence="4 6">
    <name type="scientific">Rotaria magnacalcarata</name>
    <dbReference type="NCBI Taxonomy" id="392030"/>
    <lineage>
        <taxon>Eukaryota</taxon>
        <taxon>Metazoa</taxon>
        <taxon>Spiralia</taxon>
        <taxon>Gnathifera</taxon>
        <taxon>Rotifera</taxon>
        <taxon>Eurotatoria</taxon>
        <taxon>Bdelloidea</taxon>
        <taxon>Philodinida</taxon>
        <taxon>Philodinidae</taxon>
        <taxon>Rotaria</taxon>
    </lineage>
</organism>
<evidence type="ECO:0000313" key="3">
    <source>
        <dbReference type="EMBL" id="CAF1294002.1"/>
    </source>
</evidence>
<dbReference type="Proteomes" id="UP000663855">
    <property type="component" value="Unassembled WGS sequence"/>
</dbReference>
<evidence type="ECO:0000313" key="5">
    <source>
        <dbReference type="EMBL" id="CAF4107667.1"/>
    </source>
</evidence>
<dbReference type="Proteomes" id="UP000681967">
    <property type="component" value="Unassembled WGS sequence"/>
</dbReference>
<dbReference type="InterPro" id="IPR041698">
    <property type="entry name" value="Methyltransf_25"/>
</dbReference>
<dbReference type="EMBL" id="CAJNOV010017912">
    <property type="protein sequence ID" value="CAF1614175.1"/>
    <property type="molecule type" value="Genomic_DNA"/>
</dbReference>
<dbReference type="PANTHER" id="PTHR43861:SF2">
    <property type="entry name" value="CARBOXY-S-ADENOSYL-L-METHIONINE SYNTHASE"/>
    <property type="match status" value="1"/>
</dbReference>
<gene>
    <name evidence="5" type="ORF">BYL167_LOCUS19438</name>
    <name evidence="4" type="ORF">CJN711_LOCUS36930</name>
    <name evidence="3" type="ORF">KQP761_LOCUS4430</name>
</gene>
<reference evidence="4" key="1">
    <citation type="submission" date="2021-02" db="EMBL/GenBank/DDBJ databases">
        <authorList>
            <person name="Nowell W R."/>
        </authorList>
    </citation>
    <scope>NUCLEOTIDE SEQUENCE</scope>
</reference>
<dbReference type="Gene3D" id="3.40.50.150">
    <property type="entry name" value="Vaccinia Virus protein VP39"/>
    <property type="match status" value="1"/>
</dbReference>
<dbReference type="EMBL" id="CAJOBH010008249">
    <property type="protein sequence ID" value="CAF4107667.1"/>
    <property type="molecule type" value="Genomic_DNA"/>
</dbReference>
<dbReference type="GO" id="GO:0016740">
    <property type="term" value="F:transferase activity"/>
    <property type="evidence" value="ECO:0007669"/>
    <property type="project" value="UniProtKB-KW"/>
</dbReference>
<protein>
    <recommendedName>
        <fullName evidence="2">Methyltransferase domain-containing protein</fullName>
    </recommendedName>
</protein>
<dbReference type="Proteomes" id="UP000663834">
    <property type="component" value="Unassembled WGS sequence"/>
</dbReference>
<dbReference type="OrthoDB" id="540004at2759"/>
<dbReference type="AlphaFoldDB" id="A0A816BVZ5"/>
<evidence type="ECO:0000313" key="4">
    <source>
        <dbReference type="EMBL" id="CAF1614175.1"/>
    </source>
</evidence>
<accession>A0A816BVZ5</accession>
<name>A0A816BVZ5_9BILA</name>
<evidence type="ECO:0000256" key="1">
    <source>
        <dbReference type="ARBA" id="ARBA00022679"/>
    </source>
</evidence>
<dbReference type="SUPFAM" id="SSF53335">
    <property type="entry name" value="S-adenosyl-L-methionine-dependent methyltransferases"/>
    <property type="match status" value="1"/>
</dbReference>